<feature type="region of interest" description="Disordered" evidence="1">
    <location>
        <begin position="105"/>
        <end position="128"/>
    </location>
</feature>
<sequence>MAQAFYDSADDATRDWLANLLFYRELETIRRDKPLLDPTAYPVWTIPLYNRDLANHSDGASSSLNLRGGASPSLLLPLFRQKALPLSSWFLSRLLAKPATVQVIDDDDDDEDDDSAAQKQPAGTDLTTKLDIPGIRHRIGYSESFVNQFPDEDAAIKLGDPDSTDQDTMYEGRDWVHYLASYRGKRVLFKGFPMVENVVFIKHPNHWSRIQDHGKLIEDGQCYWVALALLLYGNASYWIRVKAEHLNFLEEVLKNPRHHRHAFYARENQVSTQTKATGPADQAEILVNLWEKLLIPGCWANDDLSHLTADMYGIFLVVYKYNEDPKKNFDWKDKVYDIKTFGAYNNRHVFLCYAHGNHYQPMIPNEFLASEFKLPRITLQNTKGYKLSGSARKPAAIQIQGDDEEDLVITGSSPAPARATRTTRASSAAAPQPPAPHHPPAQHQPPAPPQPQPKTTIHIIDSSSSDDDDVVITGSQPAPAPASSSSSAPAAQPQPQTFTGPAFFRTASKSLLNGIKVARLKAWCQRLRLGSARTVEGWTKAQCVDALLAAKVTVRMRRLAGAGERACGVETALIGRVKSGTGGATSSALHITDEGTEHRDRGGDDGD</sequence>
<dbReference type="CDD" id="cd22744">
    <property type="entry name" value="OTU"/>
    <property type="match status" value="1"/>
</dbReference>
<evidence type="ECO:0000313" key="3">
    <source>
        <dbReference type="Proteomes" id="UP001197093"/>
    </source>
</evidence>
<dbReference type="Gene3D" id="3.90.70.80">
    <property type="match status" value="1"/>
</dbReference>
<name>A0AAD4EN27_9PEZI</name>
<feature type="compositionally biased region" description="Low complexity" evidence="1">
    <location>
        <begin position="413"/>
        <end position="430"/>
    </location>
</feature>
<feature type="region of interest" description="Disordered" evidence="1">
    <location>
        <begin position="390"/>
        <end position="501"/>
    </location>
</feature>
<feature type="compositionally biased region" description="Basic and acidic residues" evidence="1">
    <location>
        <begin position="591"/>
        <end position="607"/>
    </location>
</feature>
<keyword evidence="3" id="KW-1185">Reference proteome</keyword>
<feature type="region of interest" description="Disordered" evidence="1">
    <location>
        <begin position="580"/>
        <end position="607"/>
    </location>
</feature>
<feature type="compositionally biased region" description="Acidic residues" evidence="1">
    <location>
        <begin position="105"/>
        <end position="115"/>
    </location>
</feature>
<gene>
    <name evidence="2" type="ORF">NEMBOFW57_010595</name>
</gene>
<feature type="compositionally biased region" description="Low complexity" evidence="1">
    <location>
        <begin position="475"/>
        <end position="496"/>
    </location>
</feature>
<protein>
    <recommendedName>
        <fullName evidence="4">OTU domain-containing protein</fullName>
    </recommendedName>
</protein>
<dbReference type="AlphaFoldDB" id="A0AAD4EN27"/>
<evidence type="ECO:0008006" key="4">
    <source>
        <dbReference type="Google" id="ProtNLM"/>
    </source>
</evidence>
<evidence type="ECO:0000313" key="2">
    <source>
        <dbReference type="EMBL" id="KAG7284231.1"/>
    </source>
</evidence>
<evidence type="ECO:0000256" key="1">
    <source>
        <dbReference type="SAM" id="MobiDB-lite"/>
    </source>
</evidence>
<feature type="compositionally biased region" description="Pro residues" evidence="1">
    <location>
        <begin position="431"/>
        <end position="452"/>
    </location>
</feature>
<dbReference type="EMBL" id="JAHCVI010000006">
    <property type="protein sequence ID" value="KAG7284231.1"/>
    <property type="molecule type" value="Genomic_DNA"/>
</dbReference>
<dbReference type="Proteomes" id="UP001197093">
    <property type="component" value="Unassembled WGS sequence"/>
</dbReference>
<accession>A0AAD4EN27</accession>
<comment type="caution">
    <text evidence="2">The sequence shown here is derived from an EMBL/GenBank/DDBJ whole genome shotgun (WGS) entry which is preliminary data.</text>
</comment>
<proteinExistence type="predicted"/>
<reference evidence="2" key="1">
    <citation type="submission" date="2023-02" db="EMBL/GenBank/DDBJ databases">
        <authorList>
            <person name="Palmer J.M."/>
        </authorList>
    </citation>
    <scope>NUCLEOTIDE SEQUENCE</scope>
    <source>
        <strain evidence="2">FW57</strain>
    </source>
</reference>
<organism evidence="2 3">
    <name type="scientific">Staphylotrichum longicolle</name>
    <dbReference type="NCBI Taxonomy" id="669026"/>
    <lineage>
        <taxon>Eukaryota</taxon>
        <taxon>Fungi</taxon>
        <taxon>Dikarya</taxon>
        <taxon>Ascomycota</taxon>
        <taxon>Pezizomycotina</taxon>
        <taxon>Sordariomycetes</taxon>
        <taxon>Sordariomycetidae</taxon>
        <taxon>Sordariales</taxon>
        <taxon>Chaetomiaceae</taxon>
        <taxon>Staphylotrichum</taxon>
    </lineage>
</organism>